<evidence type="ECO:0000256" key="15">
    <source>
        <dbReference type="ARBA" id="ARBA00022949"/>
    </source>
</evidence>
<dbReference type="EMBL" id="JAOPHQ010000292">
    <property type="protein sequence ID" value="KAK0155274.1"/>
    <property type="molecule type" value="Genomic_DNA"/>
</dbReference>
<evidence type="ECO:0000313" key="27">
    <source>
        <dbReference type="EMBL" id="KAK0155274.1"/>
    </source>
</evidence>
<dbReference type="GO" id="GO:0005768">
    <property type="term" value="C:endosome"/>
    <property type="evidence" value="ECO:0007669"/>
    <property type="project" value="UniProtKB-SubCell"/>
</dbReference>
<evidence type="ECO:0000313" key="28">
    <source>
        <dbReference type="Proteomes" id="UP001174136"/>
    </source>
</evidence>
<keyword evidence="18 25" id="KW-0472">Membrane</keyword>
<feature type="compositionally biased region" description="Basic and acidic residues" evidence="24">
    <location>
        <begin position="62"/>
        <end position="79"/>
    </location>
</feature>
<proteinExistence type="predicted"/>
<dbReference type="FunFam" id="2.60.40.60:FF:000011">
    <property type="entry name" value="Cadherin 1"/>
    <property type="match status" value="1"/>
</dbReference>
<evidence type="ECO:0000256" key="9">
    <source>
        <dbReference type="ARBA" id="ARBA00022723"/>
    </source>
</evidence>
<dbReference type="AlphaFoldDB" id="A0AA47NBN7"/>
<dbReference type="GO" id="GO:0007156">
    <property type="term" value="P:homophilic cell adhesion via plasma membrane adhesion molecules"/>
    <property type="evidence" value="ECO:0007669"/>
    <property type="project" value="InterPro"/>
</dbReference>
<dbReference type="GO" id="GO:0008013">
    <property type="term" value="F:beta-catenin binding"/>
    <property type="evidence" value="ECO:0007669"/>
    <property type="project" value="TreeGrafter"/>
</dbReference>
<dbReference type="PROSITE" id="PS00232">
    <property type="entry name" value="CADHERIN_1"/>
    <property type="match status" value="3"/>
</dbReference>
<dbReference type="Pfam" id="PF08758">
    <property type="entry name" value="Cadherin_pro"/>
    <property type="match status" value="1"/>
</dbReference>
<dbReference type="FunFam" id="2.60.40.60:FF:000095">
    <property type="entry name" value="Cadherin 13"/>
    <property type="match status" value="1"/>
</dbReference>
<feature type="region of interest" description="Disordered" evidence="24">
    <location>
        <begin position="58"/>
        <end position="94"/>
    </location>
</feature>
<dbReference type="InterPro" id="IPR020894">
    <property type="entry name" value="Cadherin_CS"/>
</dbReference>
<keyword evidence="6" id="KW-1003">Cell membrane</keyword>
<keyword evidence="8 22" id="KW-0812">Transmembrane</keyword>
<feature type="domain" description="Cadherin" evidence="26">
    <location>
        <begin position="120"/>
        <end position="218"/>
    </location>
</feature>
<evidence type="ECO:0000256" key="5">
    <source>
        <dbReference type="ARBA" id="ARBA00004601"/>
    </source>
</evidence>
<dbReference type="FunFam" id="2.60.40.60:FF:000019">
    <property type="entry name" value="Cadherin 2"/>
    <property type="match status" value="1"/>
</dbReference>
<dbReference type="GO" id="GO:0034332">
    <property type="term" value="P:adherens junction organization"/>
    <property type="evidence" value="ECO:0007669"/>
    <property type="project" value="TreeGrafter"/>
</dbReference>
<evidence type="ECO:0000256" key="7">
    <source>
        <dbReference type="ARBA" id="ARBA00022490"/>
    </source>
</evidence>
<dbReference type="GO" id="GO:0007043">
    <property type="term" value="P:cell-cell junction assembly"/>
    <property type="evidence" value="ECO:0007669"/>
    <property type="project" value="TreeGrafter"/>
</dbReference>
<keyword evidence="28" id="KW-1185">Reference proteome</keyword>
<evidence type="ECO:0000256" key="8">
    <source>
        <dbReference type="ARBA" id="ARBA00022692"/>
    </source>
</evidence>
<gene>
    <name evidence="27" type="primary">CDH1_1</name>
    <name evidence="27" type="ORF">N1851_002371</name>
</gene>
<evidence type="ECO:0000256" key="20">
    <source>
        <dbReference type="ARBA" id="ARBA00023893"/>
    </source>
</evidence>
<evidence type="ECO:0000256" key="23">
    <source>
        <dbReference type="RuleBase" id="RU004357"/>
    </source>
</evidence>
<evidence type="ECO:0000256" key="18">
    <source>
        <dbReference type="ARBA" id="ARBA00023136"/>
    </source>
</evidence>
<keyword evidence="14 22" id="KW-0130">Cell adhesion</keyword>
<dbReference type="GO" id="GO:0045296">
    <property type="term" value="F:cadherin binding"/>
    <property type="evidence" value="ECO:0007669"/>
    <property type="project" value="TreeGrafter"/>
</dbReference>
<dbReference type="GO" id="GO:0044331">
    <property type="term" value="P:cell-cell adhesion mediated by cadherin"/>
    <property type="evidence" value="ECO:0007669"/>
    <property type="project" value="TreeGrafter"/>
</dbReference>
<evidence type="ECO:0000256" key="3">
    <source>
        <dbReference type="ARBA" id="ARBA00004496"/>
    </source>
</evidence>
<evidence type="ECO:0000256" key="22">
    <source>
        <dbReference type="RuleBase" id="RU003318"/>
    </source>
</evidence>
<dbReference type="Gene3D" id="4.10.900.10">
    <property type="entry name" value="TCF3-CBD (Catenin binding domain)"/>
    <property type="match status" value="1"/>
</dbReference>
<dbReference type="PROSITE" id="PS50268">
    <property type="entry name" value="CADHERIN_2"/>
    <property type="match status" value="4"/>
</dbReference>
<dbReference type="PRINTS" id="PR00205">
    <property type="entry name" value="CADHERIN"/>
</dbReference>
<dbReference type="Pfam" id="PF01049">
    <property type="entry name" value="CADH_Y-type_LIR"/>
    <property type="match status" value="1"/>
</dbReference>
<comment type="function">
    <text evidence="23">Cadherins are calcium-dependent cell adhesion proteins.</text>
</comment>
<dbReference type="CDD" id="cd11304">
    <property type="entry name" value="Cadherin_repeat"/>
    <property type="match status" value="4"/>
</dbReference>
<sequence>MDRNRFAFNSSDSHFKVELDGTLKVDREITLHGGQRDFVIYSQNSKGHNYTTTVRVIHGNGHQHDGNGHHNHENQDHHNSQHKSANVDYSNKTEDTPDLPVLHFPMFLGLHRRKRCSLPLRILENDRGPFPKRLVLVHFDADEEVQYQITGPGSNEPPINLFTIDKISGQIYVTQPLDREKQDIYLLTAHGNVANGVLAKKMDIVITVLDVNDNRPIFTKDPFVGEVAEDSAKDFEVITIVARDADAADDPYTNYAIIHYKILSQKPNALFDINPVTGAIRYLGSGLDREVRIVFKLSTLYGHFTLSKNVTTCTIIELKLGLNLFICQQKYTKYTLEVEAADMEGTGMAVKGHVILTVTDSNDNAPAFVKSKASTVVKMYHSHRTQPIHVHRLMKDVYQTTYEAMVPENKVGALVLKMSVTDGDEPHSPAWNAKFKIVGGDFLEQFAVETGPGKQEGIITTVKGLDYETSSTYTLLVTVENEVPFAGRHPTATATVVVSVEDVNEAPVFSPSIKVVGKKEDLSAGTDIVQYTATDPDTARSQKVSYKIIKDPAQWLSVNKDTGMIKVKSAMDREGHYVVDNKYTVLIAAYDNDDVPATGTGTLEIKLEDVNDNSPSIPLNERSITVCNKESAPHRLSVTDADGPDFSAPYTVSLQGMSKNNWNATMNDTRMGIILTLVMPLPIGDYSVVLRVADSHGLEQDNTIQVKVCDCSGADVKCKTGIGLPYILGILGAILLLLLLGLLLLMFLRRRGGEKKEPLLQDDRRDNIYYHVEEGGGQDDQDYYDLSVLHRGLDNRPDVFRNVVPNFLPAAQYRPRPANPEDIGNFIDDNLKAADNDPLAPPYDSLLVFDKGKGSDAGTLSSLNSSSSGDQEYDCLN</sequence>
<dbReference type="SMART" id="SM00112">
    <property type="entry name" value="CA"/>
    <property type="match status" value="4"/>
</dbReference>
<dbReference type="GO" id="GO:0060027">
    <property type="term" value="P:convergent extension involved in gastrulation"/>
    <property type="evidence" value="ECO:0007669"/>
    <property type="project" value="UniProtKB-ARBA"/>
</dbReference>
<feature type="transmembrane region" description="Helical" evidence="25">
    <location>
        <begin position="726"/>
        <end position="748"/>
    </location>
</feature>
<dbReference type="GO" id="GO:0016342">
    <property type="term" value="C:catenin complex"/>
    <property type="evidence" value="ECO:0007669"/>
    <property type="project" value="TreeGrafter"/>
</dbReference>
<evidence type="ECO:0000256" key="2">
    <source>
        <dbReference type="ARBA" id="ARBA00004251"/>
    </source>
</evidence>
<keyword evidence="16 25" id="KW-1133">Transmembrane helix</keyword>
<evidence type="ECO:0000256" key="19">
    <source>
        <dbReference type="ARBA" id="ARBA00023180"/>
    </source>
</evidence>
<keyword evidence="15" id="KW-0965">Cell junction</keyword>
<evidence type="ECO:0000256" key="10">
    <source>
        <dbReference type="ARBA" id="ARBA00022729"/>
    </source>
</evidence>
<dbReference type="GO" id="GO:0005794">
    <property type="term" value="C:Golgi apparatus"/>
    <property type="evidence" value="ECO:0007669"/>
    <property type="project" value="UniProtKB-SubCell"/>
</dbReference>
<feature type="domain" description="Cadherin" evidence="26">
    <location>
        <begin position="510"/>
        <end position="617"/>
    </location>
</feature>
<dbReference type="PANTHER" id="PTHR24027:SF319">
    <property type="entry name" value="CADHERIN-1"/>
    <property type="match status" value="1"/>
</dbReference>
<accession>A0AA47NBN7</accession>
<reference evidence="27" key="1">
    <citation type="journal article" date="2023" name="Front. Mar. Sci.">
        <title>A new Merluccius polli reference genome to investigate the effects of global change in West African waters.</title>
        <authorList>
            <person name="Mateo J.L."/>
            <person name="Blanco-Fernandez C."/>
            <person name="Garcia-Vazquez E."/>
            <person name="Machado-Schiaffino G."/>
        </authorList>
    </citation>
    <scope>NUCLEOTIDE SEQUENCE</scope>
    <source>
        <strain evidence="27">C29</strain>
        <tissue evidence="27">Fin</tissue>
    </source>
</reference>
<keyword evidence="17" id="KW-0333">Golgi apparatus</keyword>
<dbReference type="Gene3D" id="2.60.40.60">
    <property type="entry name" value="Cadherins"/>
    <property type="match status" value="6"/>
</dbReference>
<feature type="region of interest" description="Disordered" evidence="24">
    <location>
        <begin position="858"/>
        <end position="877"/>
    </location>
</feature>
<evidence type="ECO:0000259" key="26">
    <source>
        <dbReference type="PROSITE" id="PS50268"/>
    </source>
</evidence>
<evidence type="ECO:0000256" key="16">
    <source>
        <dbReference type="ARBA" id="ARBA00022989"/>
    </source>
</evidence>
<evidence type="ECO:0000256" key="21">
    <source>
        <dbReference type="PROSITE-ProRule" id="PRU00043"/>
    </source>
</evidence>
<evidence type="ECO:0000256" key="25">
    <source>
        <dbReference type="SAM" id="Phobius"/>
    </source>
</evidence>
<evidence type="ECO:0000256" key="13">
    <source>
        <dbReference type="ARBA" id="ARBA00022837"/>
    </source>
</evidence>
<evidence type="ECO:0000256" key="12">
    <source>
        <dbReference type="ARBA" id="ARBA00022753"/>
    </source>
</evidence>
<dbReference type="Proteomes" id="UP001174136">
    <property type="component" value="Unassembled WGS sequence"/>
</dbReference>
<comment type="subcellular location">
    <subcellularLocation>
        <location evidence="4">Cell junction</location>
        <location evidence="4">Adherens junction</location>
    </subcellularLocation>
    <subcellularLocation>
        <location evidence="2 22">Cell membrane</location>
        <topology evidence="2 22">Single-pass type I membrane protein</topology>
    </subcellularLocation>
    <subcellularLocation>
        <location evidence="3">Cytoplasm</location>
    </subcellularLocation>
    <subcellularLocation>
        <location evidence="1">Endosome</location>
    </subcellularLocation>
    <subcellularLocation>
        <location evidence="5">Golgi apparatus</location>
        <location evidence="5">trans-Golgi network</location>
    </subcellularLocation>
</comment>
<keyword evidence="13 21" id="KW-0106">Calcium</keyword>
<dbReference type="InterPro" id="IPR014868">
    <property type="entry name" value="Cadherin_pro_dom"/>
</dbReference>
<dbReference type="GO" id="GO:0016477">
    <property type="term" value="P:cell migration"/>
    <property type="evidence" value="ECO:0007669"/>
    <property type="project" value="TreeGrafter"/>
</dbReference>
<feature type="domain" description="Cadherin" evidence="26">
    <location>
        <begin position="219"/>
        <end position="368"/>
    </location>
</feature>
<keyword evidence="11" id="KW-0677">Repeat</keyword>
<keyword evidence="7" id="KW-0963">Cytoplasm</keyword>
<evidence type="ECO:0000256" key="14">
    <source>
        <dbReference type="ARBA" id="ARBA00022889"/>
    </source>
</evidence>
<organism evidence="27 28">
    <name type="scientific">Merluccius polli</name>
    <name type="common">Benguela hake</name>
    <name type="synonym">Merluccius cadenati</name>
    <dbReference type="NCBI Taxonomy" id="89951"/>
    <lineage>
        <taxon>Eukaryota</taxon>
        <taxon>Metazoa</taxon>
        <taxon>Chordata</taxon>
        <taxon>Craniata</taxon>
        <taxon>Vertebrata</taxon>
        <taxon>Euteleostomi</taxon>
        <taxon>Actinopterygii</taxon>
        <taxon>Neopterygii</taxon>
        <taxon>Teleostei</taxon>
        <taxon>Neoteleostei</taxon>
        <taxon>Acanthomorphata</taxon>
        <taxon>Zeiogadaria</taxon>
        <taxon>Gadariae</taxon>
        <taxon>Gadiformes</taxon>
        <taxon>Gadoidei</taxon>
        <taxon>Merlucciidae</taxon>
        <taxon>Merluccius</taxon>
    </lineage>
</organism>
<keyword evidence="9" id="KW-0479">Metal-binding</keyword>
<evidence type="ECO:0000256" key="4">
    <source>
        <dbReference type="ARBA" id="ARBA00004536"/>
    </source>
</evidence>
<dbReference type="GO" id="GO:0005912">
    <property type="term" value="C:adherens junction"/>
    <property type="evidence" value="ECO:0007669"/>
    <property type="project" value="UniProtKB-SubCell"/>
</dbReference>
<keyword evidence="12" id="KW-0967">Endosome</keyword>
<dbReference type="InterPro" id="IPR002126">
    <property type="entry name" value="Cadherin-like_dom"/>
</dbReference>
<dbReference type="GO" id="GO:0000902">
    <property type="term" value="P:cell morphogenesis"/>
    <property type="evidence" value="ECO:0007669"/>
    <property type="project" value="TreeGrafter"/>
</dbReference>
<name>A0AA47NBN7_MERPO</name>
<dbReference type="GO" id="GO:0005509">
    <property type="term" value="F:calcium ion binding"/>
    <property type="evidence" value="ECO:0007669"/>
    <property type="project" value="UniProtKB-UniRule"/>
</dbReference>
<dbReference type="SUPFAM" id="SSF49313">
    <property type="entry name" value="Cadherin-like"/>
    <property type="match status" value="5"/>
</dbReference>
<evidence type="ECO:0000256" key="11">
    <source>
        <dbReference type="ARBA" id="ARBA00022737"/>
    </source>
</evidence>
<evidence type="ECO:0000256" key="1">
    <source>
        <dbReference type="ARBA" id="ARBA00004177"/>
    </source>
</evidence>
<evidence type="ECO:0000256" key="24">
    <source>
        <dbReference type="SAM" id="MobiDB-lite"/>
    </source>
</evidence>
<dbReference type="InterPro" id="IPR039808">
    <property type="entry name" value="Cadherin"/>
</dbReference>
<dbReference type="InterPro" id="IPR000233">
    <property type="entry name" value="Cadherin_Y-type_LIR"/>
</dbReference>
<dbReference type="Pfam" id="PF00028">
    <property type="entry name" value="Cadherin"/>
    <property type="match status" value="3"/>
</dbReference>
<dbReference type="InterPro" id="IPR015919">
    <property type="entry name" value="Cadherin-like_sf"/>
</dbReference>
<protein>
    <recommendedName>
        <fullName evidence="20">Cadherin-1</fullName>
    </recommendedName>
</protein>
<dbReference type="InterPro" id="IPR027397">
    <property type="entry name" value="Catenin-bd_sf"/>
</dbReference>
<feature type="domain" description="Cadherin" evidence="26">
    <location>
        <begin position="398"/>
        <end position="509"/>
    </location>
</feature>
<dbReference type="PANTHER" id="PTHR24027">
    <property type="entry name" value="CADHERIN-23"/>
    <property type="match status" value="1"/>
</dbReference>
<keyword evidence="10" id="KW-0732">Signal</keyword>
<keyword evidence="19" id="KW-0325">Glycoprotein</keyword>
<comment type="caution">
    <text evidence="27">The sequence shown here is derived from an EMBL/GenBank/DDBJ whole genome shotgun (WGS) entry which is preliminary data.</text>
</comment>
<dbReference type="GO" id="GO:0016339">
    <property type="term" value="P:calcium-dependent cell-cell adhesion via plasma membrane cell adhesion molecules"/>
    <property type="evidence" value="ECO:0007669"/>
    <property type="project" value="TreeGrafter"/>
</dbReference>
<evidence type="ECO:0000256" key="6">
    <source>
        <dbReference type="ARBA" id="ARBA00022475"/>
    </source>
</evidence>
<evidence type="ECO:0000256" key="17">
    <source>
        <dbReference type="ARBA" id="ARBA00023034"/>
    </source>
</evidence>